<dbReference type="FunFam" id="3.30.70.240:FF:000001">
    <property type="entry name" value="Elongation factor G"/>
    <property type="match status" value="1"/>
</dbReference>
<organism evidence="5">
    <name type="scientific">marine metagenome</name>
    <dbReference type="NCBI Taxonomy" id="408172"/>
    <lineage>
        <taxon>unclassified sequences</taxon>
        <taxon>metagenomes</taxon>
        <taxon>ecological metagenomes</taxon>
    </lineage>
</organism>
<dbReference type="InterPro" id="IPR014721">
    <property type="entry name" value="Ribsml_uS5_D2-typ_fold_subgr"/>
</dbReference>
<feature type="domain" description="Translation elongation factor EFG/EF2" evidence="4">
    <location>
        <begin position="137"/>
        <end position="255"/>
    </location>
</feature>
<dbReference type="SMART" id="SM00889">
    <property type="entry name" value="EFG_IV"/>
    <property type="match status" value="1"/>
</dbReference>
<dbReference type="GO" id="GO:0005525">
    <property type="term" value="F:GTP binding"/>
    <property type="evidence" value="ECO:0007669"/>
    <property type="project" value="UniProtKB-KW"/>
</dbReference>
<dbReference type="Pfam" id="PF00679">
    <property type="entry name" value="EFG_C"/>
    <property type="match status" value="1"/>
</dbReference>
<dbReference type="InterPro" id="IPR035647">
    <property type="entry name" value="EFG_III/V"/>
</dbReference>
<dbReference type="SMART" id="SM00838">
    <property type="entry name" value="EFG_C"/>
    <property type="match status" value="1"/>
</dbReference>
<dbReference type="Pfam" id="PF03764">
    <property type="entry name" value="EFG_IV"/>
    <property type="match status" value="1"/>
</dbReference>
<dbReference type="AlphaFoldDB" id="A0A382KUS4"/>
<protein>
    <recommendedName>
        <fullName evidence="6">Elongation factor G</fullName>
    </recommendedName>
</protein>
<dbReference type="CDD" id="cd16262">
    <property type="entry name" value="EFG_III"/>
    <property type="match status" value="1"/>
</dbReference>
<dbReference type="PANTHER" id="PTHR43261:SF6">
    <property type="entry name" value="ELONGATION FACTOR G-LIKE PROTEIN"/>
    <property type="match status" value="1"/>
</dbReference>
<dbReference type="InterPro" id="IPR041095">
    <property type="entry name" value="EFG_II"/>
</dbReference>
<dbReference type="CDD" id="cd03713">
    <property type="entry name" value="EFG_mtEFG_C"/>
    <property type="match status" value="1"/>
</dbReference>
<evidence type="ECO:0000256" key="2">
    <source>
        <dbReference type="ARBA" id="ARBA00023134"/>
    </source>
</evidence>
<feature type="domain" description="Elongation factor EFG" evidence="3">
    <location>
        <begin position="257"/>
        <end position="345"/>
    </location>
</feature>
<name>A0A382KUS4_9ZZZZ</name>
<dbReference type="Gene3D" id="3.30.70.870">
    <property type="entry name" value="Elongation Factor G (Translational Gtpase), domain 3"/>
    <property type="match status" value="1"/>
</dbReference>
<keyword evidence="1" id="KW-0547">Nucleotide-binding</keyword>
<dbReference type="InterPro" id="IPR020568">
    <property type="entry name" value="Ribosomal_Su5_D2-typ_SF"/>
</dbReference>
<dbReference type="InterPro" id="IPR005517">
    <property type="entry name" value="Transl_elong_EFG/EF2_IV"/>
</dbReference>
<evidence type="ECO:0000256" key="1">
    <source>
        <dbReference type="ARBA" id="ARBA00022741"/>
    </source>
</evidence>
<dbReference type="SUPFAM" id="SSF54980">
    <property type="entry name" value="EF-G C-terminal domain-like"/>
    <property type="match status" value="2"/>
</dbReference>
<evidence type="ECO:0000313" key="5">
    <source>
        <dbReference type="EMBL" id="SVC26537.1"/>
    </source>
</evidence>
<dbReference type="Gene3D" id="2.40.30.10">
    <property type="entry name" value="Translation factors"/>
    <property type="match status" value="1"/>
</dbReference>
<dbReference type="InterPro" id="IPR047872">
    <property type="entry name" value="EFG_IV"/>
</dbReference>
<dbReference type="GO" id="GO:0032790">
    <property type="term" value="P:ribosome disassembly"/>
    <property type="evidence" value="ECO:0007669"/>
    <property type="project" value="TreeGrafter"/>
</dbReference>
<gene>
    <name evidence="5" type="ORF">METZ01_LOCUS279391</name>
</gene>
<dbReference type="InterPro" id="IPR009000">
    <property type="entry name" value="Transl_B-barrel_sf"/>
</dbReference>
<proteinExistence type="predicted"/>
<sequence length="357" mass="38700">DVAKGKAEHVGHLFIPMGKNQDQVPSLVAGEIGAVGRLGETTTGNTLCTKDNTVELDGIDFPEPVYKMAVYPKTKGDTDKMGTALTRLSEEDPSLHFIRDQSTGESLLSGMGDAHLNVMVQRAERKFGVHLDLQTPRVPYKETIGGTTKVEHRHKQQSGGHGHFAHIMLRVEPATGGTEGEFATEVVGGSVPKEFIPAVEKGVRRAWAEGIVAGFPVVDTRAVLYDGSYHPVDSASMDFEVCGYAAMKKAFAEGSPQLLEPIMLIRVNTPDSFTGEIIGDLNSKRGRILGMIPQDDGSTVVEANVPLPEVQRYALDLRSLTQGRASFKMEVDHYEPLPPNMTQKVVEHSKEAEAAKG</sequence>
<dbReference type="CDD" id="cd01434">
    <property type="entry name" value="EFG_mtEFG1_IV"/>
    <property type="match status" value="1"/>
</dbReference>
<reference evidence="5" key="1">
    <citation type="submission" date="2018-05" db="EMBL/GenBank/DDBJ databases">
        <authorList>
            <person name="Lanie J.A."/>
            <person name="Ng W.-L."/>
            <person name="Kazmierczak K.M."/>
            <person name="Andrzejewski T.M."/>
            <person name="Davidsen T.M."/>
            <person name="Wayne K.J."/>
            <person name="Tettelin H."/>
            <person name="Glass J.I."/>
            <person name="Rusch D."/>
            <person name="Podicherti R."/>
            <person name="Tsui H.-C.T."/>
            <person name="Winkler M.E."/>
        </authorList>
    </citation>
    <scope>NUCLEOTIDE SEQUENCE</scope>
</reference>
<dbReference type="SUPFAM" id="SSF54211">
    <property type="entry name" value="Ribosomal protein S5 domain 2-like"/>
    <property type="match status" value="1"/>
</dbReference>
<evidence type="ECO:0000259" key="4">
    <source>
        <dbReference type="SMART" id="SM00889"/>
    </source>
</evidence>
<dbReference type="PANTHER" id="PTHR43261">
    <property type="entry name" value="TRANSLATION ELONGATION FACTOR G-RELATED"/>
    <property type="match status" value="1"/>
</dbReference>
<dbReference type="SUPFAM" id="SSF50447">
    <property type="entry name" value="Translation proteins"/>
    <property type="match status" value="1"/>
</dbReference>
<dbReference type="Gene3D" id="3.30.230.10">
    <property type="match status" value="1"/>
</dbReference>
<dbReference type="EMBL" id="UINC01082091">
    <property type="protein sequence ID" value="SVC26537.1"/>
    <property type="molecule type" value="Genomic_DNA"/>
</dbReference>
<feature type="non-terminal residue" evidence="5">
    <location>
        <position position="1"/>
    </location>
</feature>
<dbReference type="InterPro" id="IPR035649">
    <property type="entry name" value="EFG_V"/>
</dbReference>
<evidence type="ECO:0008006" key="6">
    <source>
        <dbReference type="Google" id="ProtNLM"/>
    </source>
</evidence>
<dbReference type="Pfam" id="PF14492">
    <property type="entry name" value="EFG_III"/>
    <property type="match status" value="1"/>
</dbReference>
<accession>A0A382KUS4</accession>
<dbReference type="InterPro" id="IPR009022">
    <property type="entry name" value="EFG_III"/>
</dbReference>
<evidence type="ECO:0000259" key="3">
    <source>
        <dbReference type="SMART" id="SM00838"/>
    </source>
</evidence>
<dbReference type="Gene3D" id="3.30.70.240">
    <property type="match status" value="1"/>
</dbReference>
<keyword evidence="2" id="KW-0342">GTP-binding</keyword>
<dbReference type="InterPro" id="IPR000640">
    <property type="entry name" value="EFG_V-like"/>
</dbReference>
<dbReference type="GO" id="GO:0003746">
    <property type="term" value="F:translation elongation factor activity"/>
    <property type="evidence" value="ECO:0007669"/>
    <property type="project" value="InterPro"/>
</dbReference>